<keyword evidence="3 9" id="KW-0808">Transferase</keyword>
<dbReference type="GO" id="GO:0099621">
    <property type="term" value="F:undecaprenyl-phosphate 4-deoxy-4-formamido-L-arabinose transferase activity"/>
    <property type="evidence" value="ECO:0007669"/>
    <property type="project" value="TreeGrafter"/>
</dbReference>
<dbReference type="PANTHER" id="PTHR48090:SF3">
    <property type="entry name" value="UNDECAPRENYL-PHOSPHATE 4-DEOXY-4-FORMAMIDO-L-ARABINOSE TRANSFERASE"/>
    <property type="match status" value="1"/>
</dbReference>
<keyword evidence="6" id="KW-1133">Transmembrane helix</keyword>
<name>A0A839V2H5_9PROT</name>
<evidence type="ECO:0000256" key="3">
    <source>
        <dbReference type="ARBA" id="ARBA00022679"/>
    </source>
</evidence>
<evidence type="ECO:0000256" key="4">
    <source>
        <dbReference type="ARBA" id="ARBA00022692"/>
    </source>
</evidence>
<feature type="domain" description="Glycosyltransferase 2-like" evidence="8">
    <location>
        <begin position="12"/>
        <end position="174"/>
    </location>
</feature>
<keyword evidence="7" id="KW-0472">Membrane</keyword>
<organism evidence="9 10">
    <name type="scientific">Endobacter medicaginis</name>
    <dbReference type="NCBI Taxonomy" id="1181271"/>
    <lineage>
        <taxon>Bacteria</taxon>
        <taxon>Pseudomonadati</taxon>
        <taxon>Pseudomonadota</taxon>
        <taxon>Alphaproteobacteria</taxon>
        <taxon>Acetobacterales</taxon>
        <taxon>Acetobacteraceae</taxon>
        <taxon>Endobacter</taxon>
    </lineage>
</organism>
<dbReference type="GO" id="GO:0009103">
    <property type="term" value="P:lipopolysaccharide biosynthetic process"/>
    <property type="evidence" value="ECO:0007669"/>
    <property type="project" value="UniProtKB-KW"/>
</dbReference>
<comment type="caution">
    <text evidence="9">The sequence shown here is derived from an EMBL/GenBank/DDBJ whole genome shotgun (WGS) entry which is preliminary data.</text>
</comment>
<evidence type="ECO:0000313" key="9">
    <source>
        <dbReference type="EMBL" id="MBB3174700.1"/>
    </source>
</evidence>
<protein>
    <submittedName>
        <fullName evidence="9">Dolichol-phosphate mannosyltransferase</fullName>
        <ecNumber evidence="9">2.4.1.83</ecNumber>
    </submittedName>
</protein>
<evidence type="ECO:0000256" key="2">
    <source>
        <dbReference type="ARBA" id="ARBA00022676"/>
    </source>
</evidence>
<evidence type="ECO:0000256" key="1">
    <source>
        <dbReference type="ARBA" id="ARBA00022475"/>
    </source>
</evidence>
<dbReference type="InterPro" id="IPR029044">
    <property type="entry name" value="Nucleotide-diphossugar_trans"/>
</dbReference>
<dbReference type="Gene3D" id="3.90.550.10">
    <property type="entry name" value="Spore Coat Polysaccharide Biosynthesis Protein SpsA, Chain A"/>
    <property type="match status" value="1"/>
</dbReference>
<dbReference type="GO" id="GO:0004582">
    <property type="term" value="F:dolichyl-phosphate beta-D-mannosyltransferase activity"/>
    <property type="evidence" value="ECO:0007669"/>
    <property type="project" value="UniProtKB-EC"/>
</dbReference>
<dbReference type="Proteomes" id="UP000557688">
    <property type="component" value="Unassembled WGS sequence"/>
</dbReference>
<dbReference type="EMBL" id="JACHXV010000010">
    <property type="protein sequence ID" value="MBB3174700.1"/>
    <property type="molecule type" value="Genomic_DNA"/>
</dbReference>
<evidence type="ECO:0000256" key="5">
    <source>
        <dbReference type="ARBA" id="ARBA00022985"/>
    </source>
</evidence>
<dbReference type="Pfam" id="PF00535">
    <property type="entry name" value="Glycos_transf_2"/>
    <property type="match status" value="1"/>
</dbReference>
<evidence type="ECO:0000313" key="10">
    <source>
        <dbReference type="Proteomes" id="UP000557688"/>
    </source>
</evidence>
<dbReference type="CDD" id="cd04179">
    <property type="entry name" value="DPM_DPG-synthase_like"/>
    <property type="match status" value="1"/>
</dbReference>
<evidence type="ECO:0000259" key="8">
    <source>
        <dbReference type="Pfam" id="PF00535"/>
    </source>
</evidence>
<reference evidence="9 10" key="1">
    <citation type="submission" date="2020-08" db="EMBL/GenBank/DDBJ databases">
        <title>Genomic Encyclopedia of Type Strains, Phase III (KMG-III): the genomes of soil and plant-associated and newly described type strains.</title>
        <authorList>
            <person name="Whitman W."/>
        </authorList>
    </citation>
    <scope>NUCLEOTIDE SEQUENCE [LARGE SCALE GENOMIC DNA]</scope>
    <source>
        <strain evidence="9 10">CECT 8088</strain>
    </source>
</reference>
<keyword evidence="2 9" id="KW-0328">Glycosyltransferase</keyword>
<dbReference type="InterPro" id="IPR001173">
    <property type="entry name" value="Glyco_trans_2-like"/>
</dbReference>
<dbReference type="PANTHER" id="PTHR48090">
    <property type="entry name" value="UNDECAPRENYL-PHOSPHATE 4-DEOXY-4-FORMAMIDO-L-ARABINOSE TRANSFERASE-RELATED"/>
    <property type="match status" value="1"/>
</dbReference>
<gene>
    <name evidence="9" type="ORF">FHR90_002546</name>
</gene>
<keyword evidence="1" id="KW-1003">Cell membrane</keyword>
<accession>A0A839V2H5</accession>
<dbReference type="AlphaFoldDB" id="A0A839V2H5"/>
<dbReference type="GO" id="GO:0005886">
    <property type="term" value="C:plasma membrane"/>
    <property type="evidence" value="ECO:0007669"/>
    <property type="project" value="TreeGrafter"/>
</dbReference>
<evidence type="ECO:0000256" key="7">
    <source>
        <dbReference type="ARBA" id="ARBA00023136"/>
    </source>
</evidence>
<sequence length="247" mass="26912">MAPLRLAIVGAVLNEADNIGPVCDEIAATMRGFGPFEVIFTDDGSTDGTLAALEAARARLPELRIISHGERCGKSAALRSAIAASRAEWIGTMDGDGQDDPADILRMLAAAEAWCTAHPGAPAPLVAGVRGRRRRDTVSKRIATKFANGLRRKLLGDGAPDTGCPLKLFRREDFLALPCFEGLHRFLPALFQHYHHALINLDVGNRPRLSGSSKYNNLNRALVGLYDMTGVIWLRRRTRVPRAPREV</sequence>
<keyword evidence="4" id="KW-0812">Transmembrane</keyword>
<evidence type="ECO:0000256" key="6">
    <source>
        <dbReference type="ARBA" id="ARBA00022989"/>
    </source>
</evidence>
<keyword evidence="10" id="KW-1185">Reference proteome</keyword>
<dbReference type="SUPFAM" id="SSF53448">
    <property type="entry name" value="Nucleotide-diphospho-sugar transferases"/>
    <property type="match status" value="1"/>
</dbReference>
<keyword evidence="5" id="KW-0448">Lipopolysaccharide biosynthesis</keyword>
<dbReference type="EC" id="2.4.1.83" evidence="9"/>
<proteinExistence type="predicted"/>
<dbReference type="InterPro" id="IPR050256">
    <property type="entry name" value="Glycosyltransferase_2"/>
</dbReference>